<name>A0A9N9IT65_9GLOM</name>
<dbReference type="OrthoDB" id="10009520at2759"/>
<accession>A0A9N9IT65</accession>
<dbReference type="Gene3D" id="1.20.120.1750">
    <property type="match status" value="1"/>
</dbReference>
<evidence type="ECO:0000256" key="3">
    <source>
        <dbReference type="ARBA" id="ARBA00022771"/>
    </source>
</evidence>
<keyword evidence="2" id="KW-0479">Metal-binding</keyword>
<dbReference type="PANTHER" id="PTHR22770:SF42">
    <property type="entry name" value="FINGER PROTEIN (ZIN), PUTATIVE (AFU_ORTHOLOGUE AFUA_4G03910)-RELATED"/>
    <property type="match status" value="1"/>
</dbReference>
<evidence type="ECO:0000256" key="5">
    <source>
        <dbReference type="ARBA" id="ARBA00022833"/>
    </source>
</evidence>
<reference evidence="6" key="1">
    <citation type="submission" date="2021-06" db="EMBL/GenBank/DDBJ databases">
        <authorList>
            <person name="Kallberg Y."/>
            <person name="Tangrot J."/>
            <person name="Rosling A."/>
        </authorList>
    </citation>
    <scope>NUCLEOTIDE SEQUENCE</scope>
    <source>
        <strain evidence="6">UK204</strain>
    </source>
</reference>
<evidence type="ECO:0000256" key="4">
    <source>
        <dbReference type="ARBA" id="ARBA00022786"/>
    </source>
</evidence>
<evidence type="ECO:0000256" key="2">
    <source>
        <dbReference type="ARBA" id="ARBA00022723"/>
    </source>
</evidence>
<dbReference type="Pfam" id="PF26200">
    <property type="entry name" value="Rcat_RNF216"/>
    <property type="match status" value="1"/>
</dbReference>
<feature type="non-terminal residue" evidence="6">
    <location>
        <position position="105"/>
    </location>
</feature>
<sequence>CPKCHVSFTKADGCNKMTCRCGYVMCYLCRKDLRQESYAHCQKCKKCNKCDLYKTEDEEKVIREAATKARNEFLKSHPEARDVSLLENTSIGPVATESMYSKFYL</sequence>
<comment type="caution">
    <text evidence="6">The sequence shown here is derived from an EMBL/GenBank/DDBJ whole genome shotgun (WGS) entry which is preliminary data.</text>
</comment>
<dbReference type="EMBL" id="CAJVPQ010017550">
    <property type="protein sequence ID" value="CAG8748729.1"/>
    <property type="molecule type" value="Genomic_DNA"/>
</dbReference>
<keyword evidence="3" id="KW-0863">Zinc-finger</keyword>
<dbReference type="SUPFAM" id="SSF57850">
    <property type="entry name" value="RING/U-box"/>
    <property type="match status" value="1"/>
</dbReference>
<protein>
    <submittedName>
        <fullName evidence="6">1198_t:CDS:1</fullName>
    </submittedName>
</protein>
<dbReference type="AlphaFoldDB" id="A0A9N9IT65"/>
<comment type="pathway">
    <text evidence="1">Protein modification; protein ubiquitination.</text>
</comment>
<proteinExistence type="predicted"/>
<gene>
    <name evidence="6" type="ORF">FCALED_LOCUS16152</name>
</gene>
<keyword evidence="7" id="KW-1185">Reference proteome</keyword>
<dbReference type="PANTHER" id="PTHR22770">
    <property type="entry name" value="UBIQUITIN CONJUGATING ENZYME 7 INTERACTING PROTEIN-RELATED"/>
    <property type="match status" value="1"/>
</dbReference>
<evidence type="ECO:0000256" key="1">
    <source>
        <dbReference type="ARBA" id="ARBA00004906"/>
    </source>
</evidence>
<keyword evidence="4" id="KW-0833">Ubl conjugation pathway</keyword>
<dbReference type="Proteomes" id="UP000789570">
    <property type="component" value="Unassembled WGS sequence"/>
</dbReference>
<organism evidence="6 7">
    <name type="scientific">Funneliformis caledonium</name>
    <dbReference type="NCBI Taxonomy" id="1117310"/>
    <lineage>
        <taxon>Eukaryota</taxon>
        <taxon>Fungi</taxon>
        <taxon>Fungi incertae sedis</taxon>
        <taxon>Mucoromycota</taxon>
        <taxon>Glomeromycotina</taxon>
        <taxon>Glomeromycetes</taxon>
        <taxon>Glomerales</taxon>
        <taxon>Glomeraceae</taxon>
        <taxon>Funneliformis</taxon>
    </lineage>
</organism>
<evidence type="ECO:0000313" key="6">
    <source>
        <dbReference type="EMBL" id="CAG8748729.1"/>
    </source>
</evidence>
<evidence type="ECO:0000313" key="7">
    <source>
        <dbReference type="Proteomes" id="UP000789570"/>
    </source>
</evidence>
<keyword evidence="5" id="KW-0862">Zinc</keyword>
<dbReference type="GO" id="GO:0008270">
    <property type="term" value="F:zinc ion binding"/>
    <property type="evidence" value="ECO:0007669"/>
    <property type="project" value="UniProtKB-KW"/>
</dbReference>
<dbReference type="InterPro" id="IPR051628">
    <property type="entry name" value="LUBAC_E3_Ligases"/>
</dbReference>